<dbReference type="SUPFAM" id="SSF48208">
    <property type="entry name" value="Six-hairpin glycosidases"/>
    <property type="match status" value="1"/>
</dbReference>
<evidence type="ECO:0008006" key="2">
    <source>
        <dbReference type="Google" id="ProtNLM"/>
    </source>
</evidence>
<dbReference type="InterPro" id="IPR012341">
    <property type="entry name" value="6hp_glycosidase-like_sf"/>
</dbReference>
<dbReference type="Pfam" id="PF06824">
    <property type="entry name" value="Glyco_hydro_125"/>
    <property type="match status" value="1"/>
</dbReference>
<sequence>MQAWSATSKDEIIECLQRLIVLATIKGNISNSYLVMNESAGVNYPQYTTRGWFAWANGLFGELIIKLTEYHESDYRYKALAEIVKQGF</sequence>
<proteinExistence type="predicted"/>
<dbReference type="InterPro" id="IPR008928">
    <property type="entry name" value="6-hairpin_glycosidase_sf"/>
</dbReference>
<evidence type="ECO:0000313" key="1">
    <source>
        <dbReference type="EMBL" id="GAI24597.1"/>
    </source>
</evidence>
<name>X1LZ03_9ZZZZ</name>
<protein>
    <recommendedName>
        <fullName evidence="2">Glycosyl hydrolase family 63 C-terminal domain-containing protein</fullName>
    </recommendedName>
</protein>
<accession>X1LZ03</accession>
<dbReference type="InterPro" id="IPR008313">
    <property type="entry name" value="GH125"/>
</dbReference>
<organism evidence="1">
    <name type="scientific">marine sediment metagenome</name>
    <dbReference type="NCBI Taxonomy" id="412755"/>
    <lineage>
        <taxon>unclassified sequences</taxon>
        <taxon>metagenomes</taxon>
        <taxon>ecological metagenomes</taxon>
    </lineage>
</organism>
<comment type="caution">
    <text evidence="1">The sequence shown here is derived from an EMBL/GenBank/DDBJ whole genome shotgun (WGS) entry which is preliminary data.</text>
</comment>
<reference evidence="1" key="1">
    <citation type="journal article" date="2014" name="Front. Microbiol.">
        <title>High frequency of phylogenetically diverse reductive dehalogenase-homologous genes in deep subseafloor sedimentary metagenomes.</title>
        <authorList>
            <person name="Kawai M."/>
            <person name="Futagami T."/>
            <person name="Toyoda A."/>
            <person name="Takaki Y."/>
            <person name="Nishi S."/>
            <person name="Hori S."/>
            <person name="Arai W."/>
            <person name="Tsubouchi T."/>
            <person name="Morono Y."/>
            <person name="Uchiyama I."/>
            <person name="Ito T."/>
            <person name="Fujiyama A."/>
            <person name="Inagaki F."/>
            <person name="Takami H."/>
        </authorList>
    </citation>
    <scope>NUCLEOTIDE SEQUENCE</scope>
    <source>
        <strain evidence="1">Expedition CK06-06</strain>
    </source>
</reference>
<dbReference type="Gene3D" id="1.50.10.10">
    <property type="match status" value="1"/>
</dbReference>
<dbReference type="AlphaFoldDB" id="X1LZ03"/>
<dbReference type="EMBL" id="BARV01022840">
    <property type="protein sequence ID" value="GAI24597.1"/>
    <property type="molecule type" value="Genomic_DNA"/>
</dbReference>
<gene>
    <name evidence="1" type="ORF">S06H3_37572</name>
</gene>
<dbReference type="GO" id="GO:0005975">
    <property type="term" value="P:carbohydrate metabolic process"/>
    <property type="evidence" value="ECO:0007669"/>
    <property type="project" value="InterPro"/>
</dbReference>